<comment type="cofactor">
    <cofactor evidence="1">
        <name>FAD</name>
        <dbReference type="ChEBI" id="CHEBI:57692"/>
    </cofactor>
</comment>
<evidence type="ECO:0000256" key="1">
    <source>
        <dbReference type="ARBA" id="ARBA00001974"/>
    </source>
</evidence>
<accession>A0A7V4DGF8</accession>
<comment type="caution">
    <text evidence="7">The sequence shown here is derived from an EMBL/GenBank/DDBJ whole genome shotgun (WGS) entry which is preliminary data.</text>
</comment>
<sequence length="424" mass="46821">MSERRVKYLLVGFSVASWWAARSIQEEDAEGQVLAVSEDEELYSRPLITYALGGRVPGPAYWGDVVCNPRVTVLWGRKAVALEAEERVVHLDSGERIVFDRALIATGSVPIVPSVEGKELEGVFTFTKGKDLLQVERFLARYPVEEVLILGGGFIGLKTCEAFLDRGFRVTLVELAPRLLPAMLDTTGSKYLERALRQAGVRVITENTVTSFVDRRGRLFGARLQDGEFLRADLAVLAIGVRPNIEWLSDSGLSLGRGIMVDEHQETSVQGIFAAGDVAETKHYITGERMVVAIWPEAVRQGKVAGKNMAGRKVQYPGSLPLNVVEIGNVPLASCGVVNPPDDTFEVLSRSEGDRYRKFVLLDGRLVGFVLVGDIEKAGLFVHLIRERLSLHSLKDRLLDERFGLIALPAEYRKHLIQGAEVEV</sequence>
<protein>
    <submittedName>
        <fullName evidence="7">NAD(P)/FAD-dependent oxidoreductase</fullName>
    </submittedName>
</protein>
<dbReference type="GO" id="GO:0016491">
    <property type="term" value="F:oxidoreductase activity"/>
    <property type="evidence" value="ECO:0007669"/>
    <property type="project" value="InterPro"/>
</dbReference>
<dbReference type="InterPro" id="IPR016156">
    <property type="entry name" value="FAD/NAD-linked_Rdtase_dimer_sf"/>
</dbReference>
<gene>
    <name evidence="7" type="ORF">ENU96_05540</name>
</gene>
<dbReference type="InterPro" id="IPR036188">
    <property type="entry name" value="FAD/NAD-bd_sf"/>
</dbReference>
<evidence type="ECO:0000256" key="2">
    <source>
        <dbReference type="ARBA" id="ARBA00006442"/>
    </source>
</evidence>
<name>A0A7V4DGF8_9BACT</name>
<organism evidence="7">
    <name type="scientific">Candidatus Caldatribacterium californiense</name>
    <dbReference type="NCBI Taxonomy" id="1454726"/>
    <lineage>
        <taxon>Bacteria</taxon>
        <taxon>Pseudomonadati</taxon>
        <taxon>Atribacterota</taxon>
        <taxon>Atribacteria</taxon>
        <taxon>Atribacterales</taxon>
        <taxon>Candidatus Caldatribacteriaceae</taxon>
        <taxon>Candidatus Caldatribacterium</taxon>
    </lineage>
</organism>
<dbReference type="Gene3D" id="3.30.390.30">
    <property type="match status" value="1"/>
</dbReference>
<dbReference type="InterPro" id="IPR023753">
    <property type="entry name" value="FAD/NAD-binding_dom"/>
</dbReference>
<evidence type="ECO:0000259" key="6">
    <source>
        <dbReference type="Pfam" id="PF18267"/>
    </source>
</evidence>
<dbReference type="AlphaFoldDB" id="A0A7V4DGF8"/>
<dbReference type="InterPro" id="IPR041575">
    <property type="entry name" value="Rubredoxin_C"/>
</dbReference>
<dbReference type="Pfam" id="PF07992">
    <property type="entry name" value="Pyr_redox_2"/>
    <property type="match status" value="1"/>
</dbReference>
<dbReference type="PRINTS" id="PR00368">
    <property type="entry name" value="FADPNR"/>
</dbReference>
<reference evidence="7" key="1">
    <citation type="journal article" date="2020" name="mSystems">
        <title>Genome- and Community-Level Interaction Insights into Carbon Utilization and Element Cycling Functions of Hydrothermarchaeota in Hydrothermal Sediment.</title>
        <authorList>
            <person name="Zhou Z."/>
            <person name="Liu Y."/>
            <person name="Xu W."/>
            <person name="Pan J."/>
            <person name="Luo Z.H."/>
            <person name="Li M."/>
        </authorList>
    </citation>
    <scope>NUCLEOTIDE SEQUENCE [LARGE SCALE GENOMIC DNA]</scope>
    <source>
        <strain evidence="7">SpSt-716</strain>
    </source>
</reference>
<dbReference type="Pfam" id="PF18267">
    <property type="entry name" value="Rubredoxin_C"/>
    <property type="match status" value="1"/>
</dbReference>
<dbReference type="PANTHER" id="PTHR43429">
    <property type="entry name" value="PYRIDINE NUCLEOTIDE-DISULFIDE OXIDOREDUCTASE DOMAIN-CONTAINING"/>
    <property type="match status" value="1"/>
</dbReference>
<dbReference type="Gene3D" id="3.50.50.60">
    <property type="entry name" value="FAD/NAD(P)-binding domain"/>
    <property type="match status" value="2"/>
</dbReference>
<keyword evidence="4" id="KW-0274">FAD</keyword>
<feature type="domain" description="NADH-rubredoxin oxidoreductase C-terminal" evidence="6">
    <location>
        <begin position="321"/>
        <end position="388"/>
    </location>
</feature>
<comment type="similarity">
    <text evidence="2">Belongs to the FAD-dependent oxidoreductase family.</text>
</comment>
<dbReference type="SUPFAM" id="SSF51905">
    <property type="entry name" value="FAD/NAD(P)-binding domain"/>
    <property type="match status" value="1"/>
</dbReference>
<evidence type="ECO:0000256" key="3">
    <source>
        <dbReference type="ARBA" id="ARBA00022630"/>
    </source>
</evidence>
<feature type="domain" description="FAD/NAD(P)-binding" evidence="5">
    <location>
        <begin position="7"/>
        <end position="302"/>
    </location>
</feature>
<evidence type="ECO:0000256" key="4">
    <source>
        <dbReference type="ARBA" id="ARBA00022827"/>
    </source>
</evidence>
<dbReference type="EMBL" id="DTEN01000220">
    <property type="protein sequence ID" value="HGI75123.1"/>
    <property type="molecule type" value="Genomic_DNA"/>
</dbReference>
<evidence type="ECO:0000313" key="7">
    <source>
        <dbReference type="EMBL" id="HGI75123.1"/>
    </source>
</evidence>
<dbReference type="InterPro" id="IPR050260">
    <property type="entry name" value="FAD-bd_OxRdtase"/>
</dbReference>
<keyword evidence="3" id="KW-0285">Flavoprotein</keyword>
<dbReference type="PANTHER" id="PTHR43429:SF3">
    <property type="entry name" value="NITRITE REDUCTASE [NAD(P)H]"/>
    <property type="match status" value="1"/>
</dbReference>
<dbReference type="PRINTS" id="PR00469">
    <property type="entry name" value="PNDRDTASEII"/>
</dbReference>
<proteinExistence type="inferred from homology"/>
<evidence type="ECO:0000259" key="5">
    <source>
        <dbReference type="Pfam" id="PF07992"/>
    </source>
</evidence>